<accession>A0A1D8GBF4</accession>
<dbReference type="Pfam" id="PF01509">
    <property type="entry name" value="TruB_N"/>
    <property type="match status" value="1"/>
</dbReference>
<protein>
    <recommendedName>
        <fullName evidence="5">tRNA pseudouridine synthase B</fullName>
        <ecNumber evidence="5">5.4.99.25</ecNumber>
    </recommendedName>
    <alternativeName>
        <fullName evidence="5">tRNA pseudouridine(55) synthase</fullName>
        <shortName evidence="5">Psi55 synthase</shortName>
    </alternativeName>
    <alternativeName>
        <fullName evidence="5">tRNA pseudouridylate synthase</fullName>
    </alternativeName>
    <alternativeName>
        <fullName evidence="5">tRNA-uridine isomerase</fullName>
    </alternativeName>
</protein>
<evidence type="ECO:0000256" key="5">
    <source>
        <dbReference type="HAMAP-Rule" id="MF_01080"/>
    </source>
</evidence>
<evidence type="ECO:0000259" key="7">
    <source>
        <dbReference type="Pfam" id="PF16198"/>
    </source>
</evidence>
<feature type="domain" description="Pseudouridine synthase II N-terminal" evidence="6">
    <location>
        <begin position="23"/>
        <end position="170"/>
    </location>
</feature>
<dbReference type="KEGG" id="gfe:Gferi_00705"/>
<dbReference type="InterPro" id="IPR036974">
    <property type="entry name" value="PUA_sf"/>
</dbReference>
<evidence type="ECO:0000256" key="3">
    <source>
        <dbReference type="ARBA" id="ARBA00022694"/>
    </source>
</evidence>
<dbReference type="CDD" id="cd02573">
    <property type="entry name" value="PseudoU_synth_EcTruB"/>
    <property type="match status" value="1"/>
</dbReference>
<dbReference type="HAMAP" id="MF_01080">
    <property type="entry name" value="TruB_bact"/>
    <property type="match status" value="1"/>
</dbReference>
<dbReference type="EMBL" id="CP017269">
    <property type="protein sequence ID" value="AOT68232.1"/>
    <property type="molecule type" value="Genomic_DNA"/>
</dbReference>
<evidence type="ECO:0000256" key="4">
    <source>
        <dbReference type="ARBA" id="ARBA00023235"/>
    </source>
</evidence>
<dbReference type="GO" id="GO:0003723">
    <property type="term" value="F:RNA binding"/>
    <property type="evidence" value="ECO:0007669"/>
    <property type="project" value="InterPro"/>
</dbReference>
<dbReference type="Gene3D" id="2.30.130.10">
    <property type="entry name" value="PUA domain"/>
    <property type="match status" value="1"/>
</dbReference>
<keyword evidence="3 5" id="KW-0819">tRNA processing</keyword>
<dbReference type="InterPro" id="IPR015947">
    <property type="entry name" value="PUA-like_sf"/>
</dbReference>
<dbReference type="STRING" id="1424294.Gferi_00705"/>
<dbReference type="FunFam" id="3.30.2350.10:FF:000011">
    <property type="entry name" value="tRNA pseudouridine synthase B"/>
    <property type="match status" value="1"/>
</dbReference>
<dbReference type="InterPro" id="IPR020103">
    <property type="entry name" value="PsdUridine_synth_cat_dom_sf"/>
</dbReference>
<gene>
    <name evidence="5" type="primary">truB</name>
    <name evidence="8" type="ORF">Gferi_00705</name>
</gene>
<reference evidence="8 9" key="1">
    <citation type="submission" date="2016-09" db="EMBL/GenBank/DDBJ databases">
        <title>Genomic analysis reveals versatility of anaerobic energy metabolism of Geosporobacter ferrireducens IRF9 of phylum Firmicutes.</title>
        <authorList>
            <person name="Kim S.-J."/>
        </authorList>
    </citation>
    <scope>NUCLEOTIDE SEQUENCE [LARGE SCALE GENOMIC DNA]</scope>
    <source>
        <strain evidence="8 9">IRF9</strain>
    </source>
</reference>
<proteinExistence type="inferred from homology"/>
<dbReference type="GO" id="GO:0160148">
    <property type="term" value="F:tRNA pseudouridine(55) synthase activity"/>
    <property type="evidence" value="ECO:0007669"/>
    <property type="project" value="UniProtKB-EC"/>
</dbReference>
<dbReference type="PANTHER" id="PTHR13767">
    <property type="entry name" value="TRNA-PSEUDOURIDINE SYNTHASE"/>
    <property type="match status" value="1"/>
</dbReference>
<comment type="catalytic activity">
    <reaction evidence="1 5">
        <text>uridine(55) in tRNA = pseudouridine(55) in tRNA</text>
        <dbReference type="Rhea" id="RHEA:42532"/>
        <dbReference type="Rhea" id="RHEA-COMP:10101"/>
        <dbReference type="Rhea" id="RHEA-COMP:10102"/>
        <dbReference type="ChEBI" id="CHEBI:65314"/>
        <dbReference type="ChEBI" id="CHEBI:65315"/>
        <dbReference type="EC" id="5.4.99.25"/>
    </reaction>
</comment>
<dbReference type="InterPro" id="IPR002501">
    <property type="entry name" value="PsdUridine_synth_N"/>
</dbReference>
<dbReference type="Pfam" id="PF16198">
    <property type="entry name" value="TruB_C_2"/>
    <property type="match status" value="1"/>
</dbReference>
<dbReference type="GO" id="GO:1990481">
    <property type="term" value="P:mRNA pseudouridine synthesis"/>
    <property type="evidence" value="ECO:0007669"/>
    <property type="project" value="TreeGrafter"/>
</dbReference>
<organism evidence="8 9">
    <name type="scientific">Geosporobacter ferrireducens</name>
    <dbReference type="NCBI Taxonomy" id="1424294"/>
    <lineage>
        <taxon>Bacteria</taxon>
        <taxon>Bacillati</taxon>
        <taxon>Bacillota</taxon>
        <taxon>Clostridia</taxon>
        <taxon>Peptostreptococcales</taxon>
        <taxon>Thermotaleaceae</taxon>
        <taxon>Geosporobacter</taxon>
    </lineage>
</organism>
<dbReference type="SUPFAM" id="SSF88697">
    <property type="entry name" value="PUA domain-like"/>
    <property type="match status" value="1"/>
</dbReference>
<comment type="similarity">
    <text evidence="2 5">Belongs to the pseudouridine synthase TruB family. Type 1 subfamily.</text>
</comment>
<dbReference type="EC" id="5.4.99.25" evidence="5"/>
<evidence type="ECO:0000256" key="2">
    <source>
        <dbReference type="ARBA" id="ARBA00005642"/>
    </source>
</evidence>
<dbReference type="AlphaFoldDB" id="A0A1D8GBF4"/>
<dbReference type="Gene3D" id="3.30.2350.10">
    <property type="entry name" value="Pseudouridine synthase"/>
    <property type="match status" value="1"/>
</dbReference>
<dbReference type="NCBIfam" id="TIGR00431">
    <property type="entry name" value="TruB"/>
    <property type="match status" value="1"/>
</dbReference>
<dbReference type="RefSeq" id="WP_069973785.1">
    <property type="nucleotide sequence ID" value="NZ_CP017269.1"/>
</dbReference>
<evidence type="ECO:0000256" key="1">
    <source>
        <dbReference type="ARBA" id="ARBA00000385"/>
    </source>
</evidence>
<dbReference type="InterPro" id="IPR014780">
    <property type="entry name" value="tRNA_psdUridine_synth_TruB"/>
</dbReference>
<name>A0A1D8GBF4_9FIRM</name>
<evidence type="ECO:0000313" key="9">
    <source>
        <dbReference type="Proteomes" id="UP000095743"/>
    </source>
</evidence>
<dbReference type="GO" id="GO:0031119">
    <property type="term" value="P:tRNA pseudouridine synthesis"/>
    <property type="evidence" value="ECO:0007669"/>
    <property type="project" value="UniProtKB-UniRule"/>
</dbReference>
<keyword evidence="4 5" id="KW-0413">Isomerase</keyword>
<dbReference type="PANTHER" id="PTHR13767:SF2">
    <property type="entry name" value="PSEUDOURIDYLATE SYNTHASE TRUB1"/>
    <property type="match status" value="1"/>
</dbReference>
<feature type="domain" description="tRNA pseudouridylate synthase B C-terminal" evidence="7">
    <location>
        <begin position="171"/>
        <end position="229"/>
    </location>
</feature>
<comment type="function">
    <text evidence="5">Responsible for synthesis of pseudouridine from uracil-55 in the psi GC loop of transfer RNAs.</text>
</comment>
<dbReference type="SUPFAM" id="SSF55120">
    <property type="entry name" value="Pseudouridine synthase"/>
    <property type="match status" value="1"/>
</dbReference>
<sequence length="297" mass="34228">MDGIINLLKPPHMTSHDTVGYLRRLLKTKKVGHTGTLDPMAAGVLPICIGNATKVSQFLLNDSKVYRCELTLGYNTDTQDRWGKVIKEGKVDATKDEIIKVFDEFKGEILQKPPMYSALKHQGRKLYELAREGKTVEREARKVTIHELNILDIQSEKILFDVYCSKGTYVRTLCEDIGNRLNAGGHMSFLLRTSSGRFTLKETVTVEQLQELQLEDIEQNHLFPMDYPLLEMPSVHIKSNSIKYLLNGNNMLHKNILRHDPMRENQYVRVYAEQKFMAVGIVKKDEEFYIDIHRVFN</sequence>
<dbReference type="Proteomes" id="UP000095743">
    <property type="component" value="Chromosome"/>
</dbReference>
<evidence type="ECO:0000259" key="6">
    <source>
        <dbReference type="Pfam" id="PF01509"/>
    </source>
</evidence>
<dbReference type="OrthoDB" id="9802309at2"/>
<dbReference type="InterPro" id="IPR032819">
    <property type="entry name" value="TruB_C"/>
</dbReference>
<feature type="active site" description="Nucleophile" evidence="5">
    <location>
        <position position="38"/>
    </location>
</feature>
<keyword evidence="9" id="KW-1185">Reference proteome</keyword>
<evidence type="ECO:0000313" key="8">
    <source>
        <dbReference type="EMBL" id="AOT68232.1"/>
    </source>
</evidence>